<name>A0A8B9FD13_9PSIT</name>
<feature type="region of interest" description="Disordered" evidence="6">
    <location>
        <begin position="106"/>
        <end position="140"/>
    </location>
</feature>
<comment type="subcellular location">
    <subcellularLocation>
        <location evidence="1">Cytoplasm</location>
    </subcellularLocation>
</comment>
<accession>A0A8B9FD13</accession>
<evidence type="ECO:0000313" key="8">
    <source>
        <dbReference type="Ensembl" id="ENSACOP00000007531.1"/>
    </source>
</evidence>
<evidence type="ECO:0000256" key="2">
    <source>
        <dbReference type="ARBA" id="ARBA00010020"/>
    </source>
</evidence>
<keyword evidence="4" id="KW-0597">Phosphoprotein</keyword>
<sequence>MALSTQSLASVTYQVSSLATAFLRLLDLRAAELRKVEADISCVAQRVEMHKEKVSRREIGALTVSKRFPSCQKVVPPPSPPRLEPYCRKPLDFSVLDDIGHGIKDHSTQLSRTGTLARKGTKSSAQAAGTLGRSPRVPAPVLPPVVPEGKISAASSSSSLISIRGSLTLSLLPPSSSGAPGEGIIPPPPPPPLPAPCPAPAAAIPAPPPLPGDPELLPLEILPPAPDDLELPPPSPPALPDFEDMVPLPPPAAEEPPWAPESYVEKGTADPPIPDAQGALGWAQITALRAQLCPGAVMKSSAMVCSCPPTPARPCGGSMALLSLLAQWWPCTPTRSRRTMSSPSSPAPSSSSPGATRTVGAKVSWARKRDSSLAITWSPCELPAFPPGILPTWISSCSAPAALHLGIGLCSAPRASPALSLCV</sequence>
<dbReference type="GO" id="GO:0035591">
    <property type="term" value="F:signaling adaptor activity"/>
    <property type="evidence" value="ECO:0007669"/>
    <property type="project" value="TreeGrafter"/>
</dbReference>
<feature type="compositionally biased region" description="Low complexity" evidence="6">
    <location>
        <begin position="173"/>
        <end position="184"/>
    </location>
</feature>
<dbReference type="Proteomes" id="UP000694522">
    <property type="component" value="Unplaced"/>
</dbReference>
<dbReference type="GO" id="GO:0017124">
    <property type="term" value="F:SH3 domain binding"/>
    <property type="evidence" value="ECO:0007669"/>
    <property type="project" value="TreeGrafter"/>
</dbReference>
<protein>
    <submittedName>
        <fullName evidence="8">ABI family member 3</fullName>
    </submittedName>
</protein>
<dbReference type="Gene3D" id="6.10.140.1620">
    <property type="match status" value="1"/>
</dbReference>
<feature type="compositionally biased region" description="Pro residues" evidence="6">
    <location>
        <begin position="185"/>
        <end position="195"/>
    </location>
</feature>
<keyword evidence="5" id="KW-0175">Coiled coil</keyword>
<organism evidence="8 9">
    <name type="scientific">Amazona collaria</name>
    <name type="common">yellow-billed parrot</name>
    <dbReference type="NCBI Taxonomy" id="241587"/>
    <lineage>
        <taxon>Eukaryota</taxon>
        <taxon>Metazoa</taxon>
        <taxon>Chordata</taxon>
        <taxon>Craniata</taxon>
        <taxon>Vertebrata</taxon>
        <taxon>Euteleostomi</taxon>
        <taxon>Archelosauria</taxon>
        <taxon>Archosauria</taxon>
        <taxon>Dinosauria</taxon>
        <taxon>Saurischia</taxon>
        <taxon>Theropoda</taxon>
        <taxon>Coelurosauria</taxon>
        <taxon>Aves</taxon>
        <taxon>Neognathae</taxon>
        <taxon>Neoaves</taxon>
        <taxon>Telluraves</taxon>
        <taxon>Australaves</taxon>
        <taxon>Psittaciformes</taxon>
        <taxon>Psittacidae</taxon>
        <taxon>Amazona</taxon>
    </lineage>
</organism>
<evidence type="ECO:0000256" key="6">
    <source>
        <dbReference type="SAM" id="MobiDB-lite"/>
    </source>
</evidence>
<keyword evidence="3" id="KW-0963">Cytoplasm</keyword>
<dbReference type="PANTHER" id="PTHR10460:SF7">
    <property type="entry name" value="ABI GENE FAMILY MEMBER 3"/>
    <property type="match status" value="1"/>
</dbReference>
<evidence type="ECO:0000313" key="9">
    <source>
        <dbReference type="Proteomes" id="UP000694522"/>
    </source>
</evidence>
<dbReference type="GO" id="GO:0031209">
    <property type="term" value="C:SCAR complex"/>
    <property type="evidence" value="ECO:0007669"/>
    <property type="project" value="TreeGrafter"/>
</dbReference>
<feature type="compositionally biased region" description="Low complexity" evidence="6">
    <location>
        <begin position="339"/>
        <end position="358"/>
    </location>
</feature>
<feature type="domain" description="Abl-interactor homeo-domain homologous" evidence="7">
    <location>
        <begin position="43"/>
        <end position="115"/>
    </location>
</feature>
<keyword evidence="9" id="KW-1185">Reference proteome</keyword>
<evidence type="ECO:0000256" key="3">
    <source>
        <dbReference type="ARBA" id="ARBA00022490"/>
    </source>
</evidence>
<feature type="region of interest" description="Disordered" evidence="6">
    <location>
        <begin position="173"/>
        <end position="195"/>
    </location>
</feature>
<dbReference type="InterPro" id="IPR028457">
    <property type="entry name" value="ABI"/>
</dbReference>
<dbReference type="GO" id="GO:0030334">
    <property type="term" value="P:regulation of cell migration"/>
    <property type="evidence" value="ECO:0007669"/>
    <property type="project" value="TreeGrafter"/>
</dbReference>
<reference evidence="8" key="2">
    <citation type="submission" date="2025-09" db="UniProtKB">
        <authorList>
            <consortium name="Ensembl"/>
        </authorList>
    </citation>
    <scope>IDENTIFICATION</scope>
</reference>
<dbReference type="PANTHER" id="PTHR10460">
    <property type="entry name" value="ABL INTERACTOR FAMILY MEMBER"/>
    <property type="match status" value="1"/>
</dbReference>
<dbReference type="GO" id="GO:0098858">
    <property type="term" value="C:actin-based cell projection"/>
    <property type="evidence" value="ECO:0007669"/>
    <property type="project" value="TreeGrafter"/>
</dbReference>
<proteinExistence type="inferred from homology"/>
<reference evidence="8" key="1">
    <citation type="submission" date="2025-08" db="UniProtKB">
        <authorList>
            <consortium name="Ensembl"/>
        </authorList>
    </citation>
    <scope>IDENTIFICATION</scope>
</reference>
<dbReference type="Ensembl" id="ENSACOT00000007796.1">
    <property type="protein sequence ID" value="ENSACOP00000007531.1"/>
    <property type="gene ID" value="ENSACOG00000005295.1"/>
</dbReference>
<dbReference type="InterPro" id="IPR012849">
    <property type="entry name" value="Abl-interactor_HHR_dom"/>
</dbReference>
<evidence type="ECO:0000256" key="1">
    <source>
        <dbReference type="ARBA" id="ARBA00004496"/>
    </source>
</evidence>
<evidence type="ECO:0000259" key="7">
    <source>
        <dbReference type="Pfam" id="PF07815"/>
    </source>
</evidence>
<dbReference type="GO" id="GO:0030027">
    <property type="term" value="C:lamellipodium"/>
    <property type="evidence" value="ECO:0007669"/>
    <property type="project" value="TreeGrafter"/>
</dbReference>
<dbReference type="GO" id="GO:0001764">
    <property type="term" value="P:neuron migration"/>
    <property type="evidence" value="ECO:0007669"/>
    <property type="project" value="TreeGrafter"/>
</dbReference>
<comment type="similarity">
    <text evidence="2">Belongs to the ABI family.</text>
</comment>
<evidence type="ECO:0000256" key="5">
    <source>
        <dbReference type="ARBA" id="ARBA00023054"/>
    </source>
</evidence>
<feature type="region of interest" description="Disordered" evidence="6">
    <location>
        <begin position="336"/>
        <end position="359"/>
    </location>
</feature>
<dbReference type="Pfam" id="PF07815">
    <property type="entry name" value="Abi_HHR"/>
    <property type="match status" value="1"/>
</dbReference>
<evidence type="ECO:0000256" key="4">
    <source>
        <dbReference type="ARBA" id="ARBA00022553"/>
    </source>
</evidence>
<dbReference type="AlphaFoldDB" id="A0A8B9FD13"/>